<protein>
    <recommendedName>
        <fullName evidence="3">Amidinotransferase</fullName>
    </recommendedName>
</protein>
<dbReference type="GO" id="GO:0019546">
    <property type="term" value="P:L-arginine deiminase pathway"/>
    <property type="evidence" value="ECO:0007669"/>
    <property type="project" value="TreeGrafter"/>
</dbReference>
<dbReference type="Gene3D" id="3.75.10.10">
    <property type="entry name" value="L-arginine/glycine Amidinotransferase, Chain A"/>
    <property type="match status" value="1"/>
</dbReference>
<dbReference type="EMBL" id="MFJX01000010">
    <property type="protein sequence ID" value="OGG31486.1"/>
    <property type="molecule type" value="Genomic_DNA"/>
</dbReference>
<dbReference type="GO" id="GO:0016990">
    <property type="term" value="F:arginine deiminase activity"/>
    <property type="evidence" value="ECO:0007669"/>
    <property type="project" value="TreeGrafter"/>
</dbReference>
<reference evidence="1 2" key="1">
    <citation type="journal article" date="2016" name="Nat. Commun.">
        <title>Thousands of microbial genomes shed light on interconnected biogeochemical processes in an aquifer system.</title>
        <authorList>
            <person name="Anantharaman K."/>
            <person name="Brown C.T."/>
            <person name="Hug L.A."/>
            <person name="Sharon I."/>
            <person name="Castelle C.J."/>
            <person name="Probst A.J."/>
            <person name="Thomas B.C."/>
            <person name="Singh A."/>
            <person name="Wilkins M.J."/>
            <person name="Karaoz U."/>
            <person name="Brodie E.L."/>
            <person name="Williams K.H."/>
            <person name="Hubbard S.S."/>
            <person name="Banfield J.F."/>
        </authorList>
    </citation>
    <scope>NUCLEOTIDE SEQUENCE [LARGE SCALE GENOMIC DNA]</scope>
</reference>
<dbReference type="Proteomes" id="UP000176450">
    <property type="component" value="Unassembled WGS sequence"/>
</dbReference>
<gene>
    <name evidence="1" type="ORF">A3A63_01020</name>
</gene>
<evidence type="ECO:0000313" key="1">
    <source>
        <dbReference type="EMBL" id="OGG31486.1"/>
    </source>
</evidence>
<name>A0A1F6B3I2_9BACT</name>
<proteinExistence type="predicted"/>
<dbReference type="AlphaFoldDB" id="A0A1F6B3I2"/>
<evidence type="ECO:0000313" key="2">
    <source>
        <dbReference type="Proteomes" id="UP000176450"/>
    </source>
</evidence>
<dbReference type="Pfam" id="PF19420">
    <property type="entry name" value="DDAH_eukar"/>
    <property type="match status" value="1"/>
</dbReference>
<dbReference type="PANTHER" id="PTHR47271">
    <property type="entry name" value="ARGININE DEIMINASE"/>
    <property type="match status" value="1"/>
</dbReference>
<accession>A0A1F6B3I2</accession>
<dbReference type="PANTHER" id="PTHR47271:SF2">
    <property type="entry name" value="ARGININE DEIMINASE"/>
    <property type="match status" value="1"/>
</dbReference>
<dbReference type="SUPFAM" id="SSF55909">
    <property type="entry name" value="Pentein"/>
    <property type="match status" value="1"/>
</dbReference>
<sequence>MKILVSELPESDWWGKGMPHHANNWLTTQGNIPRPDIVRDAHRRFVSALQKVTDVLLLPFPEKFDTGGLYKHDFIFLRDSYISAGPGRVIVSNFSERQRQDEAVYMKAYLTALGLTVYTLSDDAYAEGGEFYLVPCDTLMFAGLTRNNTKGVSEVAALTGSTRVCVVINPAFHLDTNFSVLLDERGHCIGVIACLSVIKNRGEVEAFCNIHNLEIIEVNPTDGMGTPDKPGSFAANSQAFPGVLVSCAKFETPGAEEKIKMMGIRHIVVPLYDLKFSGGSVHCLTNELELA</sequence>
<evidence type="ECO:0008006" key="3">
    <source>
        <dbReference type="Google" id="ProtNLM"/>
    </source>
</evidence>
<organism evidence="1 2">
    <name type="scientific">Candidatus Gottesmanbacteria bacterium RIFCSPLOWO2_01_FULL_46_9</name>
    <dbReference type="NCBI Taxonomy" id="1798394"/>
    <lineage>
        <taxon>Bacteria</taxon>
        <taxon>Candidatus Gottesmaniibacteriota</taxon>
    </lineage>
</organism>
<comment type="caution">
    <text evidence="1">The sequence shown here is derived from an EMBL/GenBank/DDBJ whole genome shotgun (WGS) entry which is preliminary data.</text>
</comment>